<feature type="compositionally biased region" description="Low complexity" evidence="1">
    <location>
        <begin position="548"/>
        <end position="564"/>
    </location>
</feature>
<dbReference type="VEuPathDB" id="FungiDB:BD410DRAFT_250736"/>
<feature type="region of interest" description="Disordered" evidence="1">
    <location>
        <begin position="63"/>
        <end position="128"/>
    </location>
</feature>
<feature type="compositionally biased region" description="Polar residues" evidence="1">
    <location>
        <begin position="85"/>
        <end position="97"/>
    </location>
</feature>
<proteinExistence type="predicted"/>
<protein>
    <submittedName>
        <fullName evidence="2">Uncharacterized protein</fullName>
    </submittedName>
</protein>
<feature type="region of interest" description="Disordered" evidence="1">
    <location>
        <begin position="871"/>
        <end position="890"/>
    </location>
</feature>
<feature type="region of interest" description="Disordered" evidence="1">
    <location>
        <begin position="157"/>
        <end position="209"/>
    </location>
</feature>
<dbReference type="EMBL" id="ML170157">
    <property type="protein sequence ID" value="TDL28882.1"/>
    <property type="molecule type" value="Genomic_DNA"/>
</dbReference>
<feature type="region of interest" description="Disordered" evidence="1">
    <location>
        <begin position="274"/>
        <end position="347"/>
    </location>
</feature>
<feature type="compositionally biased region" description="Polar residues" evidence="1">
    <location>
        <begin position="695"/>
        <end position="705"/>
    </location>
</feature>
<feature type="compositionally biased region" description="Low complexity" evidence="1">
    <location>
        <begin position="327"/>
        <end position="343"/>
    </location>
</feature>
<sequence>MSSPQFSIDEFRDLVSAALQLDRDQPSLSFSPQSFSPASATRGSASSTAMKFFRSAHAKASALVKKDSEEQPRSFLPIADRRPSMSLTSLPLDTQSALRLPWTRRSRDERESPTAHTRSFLPGRPKSRAKKYPHAFNYPLSSEAGLPSFFDDSGYGSMDKRNASSPRPRLKSIFSTKSLPPTPPPSCSELPPSPKDTADRRNSRSCDSSSLFFNPDAYIHQSRTISSPYPSPTSPAPSYPLPPLPCVHSHPPTISLPKALRPKQPQCRLRAHKSTQALSSHRSSEKLEITTDSGHGSVDSDEILSWRGPAPRPEDGLLVPGERHTTRSIGSSVSSTSAALAHSQGLPSTKSIRQRLGLGPVLRIRISRPSLRADDGDAGNELQDRNSASSPTPTPTTPTPTTASGTREYATSEDDKDGSLALGRVLTPEYDPFAGPALGTPVRDRNNCNYSLEHSNSRTSLPSSLVHALATIPTVLKDPPSKCFSNEKLEETLRQPGEGSLHSAFPPSVVASEEASLPQHTISRAKFSSSKDSSLPDKQIHTGDDDTSTPSNSPPLSHSNSRPHSPFPLLPKRQIRGRIRSASVGARSPTQSLRSFSDVIARDGQHRDGTSRDVLVGRQSNFGDNWDDTGARNIVSPTAWFLDGDSDSDNDSVARDGSSRDKPVTGHLCGSTASGGLGLVFDDFPQDDMSHVRNHSGSTCGQTEYHSMEGGDDHASSHRSIVLPKQPDLEAIEGWPQPPVSTIIRNEMGSTIIYDTRRNAKSVPPSAFLQDKRVPHSIRFPSLKPSLPDLRNALPRSPSSAKTSTRFPVTINQNHAIAQKYDLRSHSTASIATTTKSVYYTPRTSTSTSSASESSYALSLSLTDSSSVARYISPPSSPAMPRPRSSPKERPLPVRVLLGQQEIAHSALPSVVVLGAPDETFRITANGWDALMSFCAEHSRVRICMAPGCEKGRGKDGKGDEKWGQRLSIEIAEAACPSLPTSPTASPLRKGTYASLSSIDRTSLVRMTLSLTQPGGQPRSTIARKETRPFQPLLTCRVPLPTTISMIATCCQKNSHRIHFKSRS</sequence>
<feature type="region of interest" description="Disordered" evidence="1">
    <location>
        <begin position="493"/>
        <end position="613"/>
    </location>
</feature>
<feature type="region of interest" description="Disordered" evidence="1">
    <location>
        <begin position="369"/>
        <end position="418"/>
    </location>
</feature>
<evidence type="ECO:0000313" key="2">
    <source>
        <dbReference type="EMBL" id="TDL28882.1"/>
    </source>
</evidence>
<dbReference type="AlphaFoldDB" id="A0A4Y7QP82"/>
<feature type="compositionally biased region" description="Basic and acidic residues" evidence="1">
    <location>
        <begin position="534"/>
        <end position="544"/>
    </location>
</feature>
<accession>A0A4Y7QP82</accession>
<feature type="compositionally biased region" description="Basic and acidic residues" evidence="1">
    <location>
        <begin position="652"/>
        <end position="664"/>
    </location>
</feature>
<feature type="compositionally biased region" description="Basic and acidic residues" evidence="1">
    <location>
        <begin position="600"/>
        <end position="611"/>
    </location>
</feature>
<reference evidence="2 3" key="1">
    <citation type="submission" date="2018-06" db="EMBL/GenBank/DDBJ databases">
        <title>A transcriptomic atlas of mushroom development highlights an independent origin of complex multicellularity.</title>
        <authorList>
            <consortium name="DOE Joint Genome Institute"/>
            <person name="Krizsan K."/>
            <person name="Almasi E."/>
            <person name="Merenyi Z."/>
            <person name="Sahu N."/>
            <person name="Viragh M."/>
            <person name="Koszo T."/>
            <person name="Mondo S."/>
            <person name="Kiss B."/>
            <person name="Balint B."/>
            <person name="Kues U."/>
            <person name="Barry K."/>
            <person name="Hegedus J.C."/>
            <person name="Henrissat B."/>
            <person name="Johnson J."/>
            <person name="Lipzen A."/>
            <person name="Ohm R."/>
            <person name="Nagy I."/>
            <person name="Pangilinan J."/>
            <person name="Yan J."/>
            <person name="Xiong Y."/>
            <person name="Grigoriev I.V."/>
            <person name="Hibbett D.S."/>
            <person name="Nagy L.G."/>
        </authorList>
    </citation>
    <scope>NUCLEOTIDE SEQUENCE [LARGE SCALE GENOMIC DNA]</scope>
    <source>
        <strain evidence="2 3">SZMC22713</strain>
    </source>
</reference>
<organism evidence="2 3">
    <name type="scientific">Rickenella mellea</name>
    <dbReference type="NCBI Taxonomy" id="50990"/>
    <lineage>
        <taxon>Eukaryota</taxon>
        <taxon>Fungi</taxon>
        <taxon>Dikarya</taxon>
        <taxon>Basidiomycota</taxon>
        <taxon>Agaricomycotina</taxon>
        <taxon>Agaricomycetes</taxon>
        <taxon>Hymenochaetales</taxon>
        <taxon>Rickenellaceae</taxon>
        <taxon>Rickenella</taxon>
    </lineage>
</organism>
<feature type="compositionally biased region" description="Basic and acidic residues" evidence="1">
    <location>
        <begin position="706"/>
        <end position="716"/>
    </location>
</feature>
<dbReference type="Proteomes" id="UP000294933">
    <property type="component" value="Unassembled WGS sequence"/>
</dbReference>
<gene>
    <name evidence="2" type="ORF">BD410DRAFT_250736</name>
</gene>
<name>A0A4Y7QP82_9AGAM</name>
<feature type="region of interest" description="Disordered" evidence="1">
    <location>
        <begin position="639"/>
        <end position="669"/>
    </location>
</feature>
<evidence type="ECO:0000256" key="1">
    <source>
        <dbReference type="SAM" id="MobiDB-lite"/>
    </source>
</evidence>
<evidence type="ECO:0000313" key="3">
    <source>
        <dbReference type="Proteomes" id="UP000294933"/>
    </source>
</evidence>
<feature type="compositionally biased region" description="Low complexity" evidence="1">
    <location>
        <begin position="524"/>
        <end position="533"/>
    </location>
</feature>
<keyword evidence="3" id="KW-1185">Reference proteome</keyword>
<feature type="region of interest" description="Disordered" evidence="1">
    <location>
        <begin position="690"/>
        <end position="718"/>
    </location>
</feature>
<feature type="compositionally biased region" description="Pro residues" evidence="1">
    <location>
        <begin position="180"/>
        <end position="194"/>
    </location>
</feature>